<dbReference type="PANTHER" id="PTHR38150:SF1">
    <property type="entry name" value="PFU DOMAIN-CONTAINING PROTEIN"/>
    <property type="match status" value="1"/>
</dbReference>
<dbReference type="GeneID" id="7843173"/>
<feature type="region of interest" description="Disordered" evidence="1">
    <location>
        <begin position="1313"/>
        <end position="1333"/>
    </location>
</feature>
<feature type="region of interest" description="Disordered" evidence="1">
    <location>
        <begin position="1160"/>
        <end position="1180"/>
    </location>
</feature>
<feature type="compositionally biased region" description="Polar residues" evidence="1">
    <location>
        <begin position="1162"/>
        <end position="1180"/>
    </location>
</feature>
<feature type="compositionally biased region" description="Polar residues" evidence="1">
    <location>
        <begin position="387"/>
        <end position="420"/>
    </location>
</feature>
<feature type="region of interest" description="Disordered" evidence="1">
    <location>
        <begin position="377"/>
        <end position="485"/>
    </location>
</feature>
<feature type="region of interest" description="Disordered" evidence="1">
    <location>
        <begin position="191"/>
        <end position="211"/>
    </location>
</feature>
<feature type="compositionally biased region" description="Polar residues" evidence="1">
    <location>
        <begin position="1394"/>
        <end position="1416"/>
    </location>
</feature>
<keyword evidence="3" id="KW-1185">Reference proteome</keyword>
<feature type="compositionally biased region" description="Low complexity" evidence="1">
    <location>
        <begin position="1370"/>
        <end position="1389"/>
    </location>
</feature>
<dbReference type="Proteomes" id="UP000009168">
    <property type="component" value="Unassembled WGS sequence"/>
</dbReference>
<dbReference type="KEGG" id="tet:TTHERM_00924310"/>
<feature type="compositionally biased region" description="Low complexity" evidence="1">
    <location>
        <begin position="377"/>
        <end position="386"/>
    </location>
</feature>
<feature type="compositionally biased region" description="Polar residues" evidence="1">
    <location>
        <begin position="444"/>
        <end position="467"/>
    </location>
</feature>
<feature type="compositionally biased region" description="Basic and acidic residues" evidence="1">
    <location>
        <begin position="1348"/>
        <end position="1368"/>
    </location>
</feature>
<gene>
    <name evidence="2" type="ORF">TTHERM_00924310</name>
</gene>
<proteinExistence type="predicted"/>
<evidence type="ECO:0000313" key="2">
    <source>
        <dbReference type="EMBL" id="EAS00967.2"/>
    </source>
</evidence>
<dbReference type="RefSeq" id="XP_001021212.2">
    <property type="nucleotide sequence ID" value="XM_001021212.2"/>
</dbReference>
<dbReference type="STRING" id="312017.Q23WL3"/>
<feature type="compositionally biased region" description="Low complexity" evidence="1">
    <location>
        <begin position="468"/>
        <end position="485"/>
    </location>
</feature>
<protein>
    <submittedName>
        <fullName evidence="2">Uncharacterized protein</fullName>
    </submittedName>
</protein>
<dbReference type="eggNOG" id="ENOG502SAFH">
    <property type="taxonomic scope" value="Eukaryota"/>
</dbReference>
<reference evidence="3" key="1">
    <citation type="journal article" date="2006" name="PLoS Biol.">
        <title>Macronuclear genome sequence of the ciliate Tetrahymena thermophila, a model eukaryote.</title>
        <authorList>
            <person name="Eisen J.A."/>
            <person name="Coyne R.S."/>
            <person name="Wu M."/>
            <person name="Wu D."/>
            <person name="Thiagarajan M."/>
            <person name="Wortman J.R."/>
            <person name="Badger J.H."/>
            <person name="Ren Q."/>
            <person name="Amedeo P."/>
            <person name="Jones K.M."/>
            <person name="Tallon L.J."/>
            <person name="Delcher A.L."/>
            <person name="Salzberg S.L."/>
            <person name="Silva J.C."/>
            <person name="Haas B.J."/>
            <person name="Majoros W.H."/>
            <person name="Farzad M."/>
            <person name="Carlton J.M."/>
            <person name="Smith R.K. Jr."/>
            <person name="Garg J."/>
            <person name="Pearlman R.E."/>
            <person name="Karrer K.M."/>
            <person name="Sun L."/>
            <person name="Manning G."/>
            <person name="Elde N.C."/>
            <person name="Turkewitz A.P."/>
            <person name="Asai D.J."/>
            <person name="Wilkes D.E."/>
            <person name="Wang Y."/>
            <person name="Cai H."/>
            <person name="Collins K."/>
            <person name="Stewart B.A."/>
            <person name="Lee S.R."/>
            <person name="Wilamowska K."/>
            <person name="Weinberg Z."/>
            <person name="Ruzzo W.L."/>
            <person name="Wloga D."/>
            <person name="Gaertig J."/>
            <person name="Frankel J."/>
            <person name="Tsao C.-C."/>
            <person name="Gorovsky M.A."/>
            <person name="Keeling P.J."/>
            <person name="Waller R.F."/>
            <person name="Patron N.J."/>
            <person name="Cherry J.M."/>
            <person name="Stover N.A."/>
            <person name="Krieger C.J."/>
            <person name="del Toro C."/>
            <person name="Ryder H.F."/>
            <person name="Williamson S.C."/>
            <person name="Barbeau R.A."/>
            <person name="Hamilton E.P."/>
            <person name="Orias E."/>
        </authorList>
    </citation>
    <scope>NUCLEOTIDE SEQUENCE [LARGE SCALE GENOMIC DNA]</scope>
    <source>
        <strain evidence="3">SB210</strain>
    </source>
</reference>
<evidence type="ECO:0000313" key="3">
    <source>
        <dbReference type="Proteomes" id="UP000009168"/>
    </source>
</evidence>
<evidence type="ECO:0000256" key="1">
    <source>
        <dbReference type="SAM" id="MobiDB-lite"/>
    </source>
</evidence>
<dbReference type="EMBL" id="GG662607">
    <property type="protein sequence ID" value="EAS00967.2"/>
    <property type="molecule type" value="Genomic_DNA"/>
</dbReference>
<dbReference type="PANTHER" id="PTHR38150">
    <property type="entry name" value="EF-HAND DOMAIN-CONTAINING PROTEIN"/>
    <property type="match status" value="1"/>
</dbReference>
<name>Q23WL3_TETTS</name>
<dbReference type="InParanoid" id="Q23WL3"/>
<feature type="compositionally biased region" description="Polar residues" evidence="1">
    <location>
        <begin position="114"/>
        <end position="148"/>
    </location>
</feature>
<feature type="region of interest" description="Disordered" evidence="1">
    <location>
        <begin position="822"/>
        <end position="850"/>
    </location>
</feature>
<sequence length="1529" mass="177271">MGQEISSPIKCAGDDNIKHEQYLEKIDPSGEQKLMHMYKYASTPQNSTQKSILTFNPDEQSVQEKVDQKIFQVPISFRKEEDSIDKINESPVKSSKQYFTHEELEEEEKVKKTSPVQANKQYSQTAKNSPISKSPLTSVANKQLNQSPLSKMLEDLEVKRKRHQEIQNMGYPKGFSPTKLEMIQELMAPKYQQEDNQRSTAQRKRTPEQSDQFVSKLLQKGEEIKLKHQALQEQQLNKEFSECTFQPTLEKSSNLYNSGIFNSRTLQSQASNANLQRSIQDQSNYQYTSSIQQPDLQQQNYFSQPHQQQNRPQIIQDHLKSSFGNNQINQQAQKQQQQYQQYVEKLQQTYFQQPQPHEQQQQKIEKQLQFKMPETQSFQQPYQNQQSANNLSRNVPYSLQNSPQNNKSTVENSQVSNYRDSTPKTKKSSISKLSQISKQKLTSPQSVTWQKDISPRSTLSNQYSYRTPNSVKSPSSSQQIQKNQSNLRKIIQESNNSPRINQKLFHKKDENQSQNEGSSFMQNAINKSNNFNQNLPAATDNNSHAKYDNFELNNFKVNQDKNVLKQANQNFISNHVPNINNNLTSYQVPDKFNYQAKSNAQSKTPIHMKNQDFINYSKSQQTSPKNYSFQDQLHDNQNQLPKQSQVDFTYPINLSSYNNNSNNISQFAQAKATPTSNLLLVPTNTSQNNLSKNPAQLSNDDSNHWRQKELFYPQIDDYQYKQTKNSKILEQSYASLNPNNNSLTARSRSWKQFLDDQNKFSDVKELNIQHSRVNIESTTTADFVYKPEISKKSKQINSSKLSGDSDVFKRLNNLVTESVKKKYGLENEKTPEKSRGNSTNRIHRSPEQQDQLYNRLYEDASVRKEKNKQLSDEVFTSITASTKPSIAAQRMNDYCLAQKFVKDFEEELSHVVNSESVPHSYSLNYNQVQDLTKRLRFISDKSYIDSFNYAKERALLNDLWIIMNGQINNGVRSRNLLLFFFAVHGINIDLPIITSEMLNNSVYIQNVSAQKINIQISDIKPADKLSPDCEQYLNTFGTGNPQIKSQVIPSFHNISSDQKPIQNQKNNSSIQSTLNKIETPFNPVSNSALTPRNSNSLQNNQVEQSQQETSTFIPPNACKNMQIGTFDPIQNWSISPSDVKMIQNQFKLWYLNRLHQTKNKDQLSSNNQEQPFSPRNGVNGQSQILHKSQSFISPYKNKNTEQLATNHRQRMIQIANVEEIPLQSNLSNADIQNARRLAQIKINEKIKQEKEQQQLNQCTFHPETVSSRSPFRDNQNKSVYEQLYDQRKKELKRDKSKQEVEYEKECDECTFNPQINTNYNSNIKRNQSQQMQQPYVRNADLAIKRMKQAQEEHQFKEKYKSRGYEFPKRPASLLPNNNSNNVSKSPRPSHNQKNKSIQINPKQGQNPIEKNKSKNVNLPSEYSTINFQSNGQGDSIQQLYNNNNGTDMDYNQMQNYEKPIMLYVDVNLGENQMQRIVVREGDKPEQLTDEFIKYYQLPQEIKPKLVELLAQQINSYLCQVDEDRRESEF</sequence>
<dbReference type="HOGENOM" id="CLU_248551_0_0_1"/>
<feature type="region of interest" description="Disordered" evidence="1">
    <location>
        <begin position="82"/>
        <end position="148"/>
    </location>
</feature>
<feature type="region of interest" description="Disordered" evidence="1">
    <location>
        <begin position="1347"/>
        <end position="1416"/>
    </location>
</feature>
<feature type="compositionally biased region" description="Basic and acidic residues" evidence="1">
    <location>
        <begin position="822"/>
        <end position="835"/>
    </location>
</feature>
<accession>Q23WL3</accession>
<organism evidence="2 3">
    <name type="scientific">Tetrahymena thermophila (strain SB210)</name>
    <dbReference type="NCBI Taxonomy" id="312017"/>
    <lineage>
        <taxon>Eukaryota</taxon>
        <taxon>Sar</taxon>
        <taxon>Alveolata</taxon>
        <taxon>Ciliophora</taxon>
        <taxon>Intramacronucleata</taxon>
        <taxon>Oligohymenophorea</taxon>
        <taxon>Hymenostomatida</taxon>
        <taxon>Tetrahymenina</taxon>
        <taxon>Tetrahymenidae</taxon>
        <taxon>Tetrahymena</taxon>
    </lineage>
</organism>
<feature type="region of interest" description="Disordered" evidence="1">
    <location>
        <begin position="1081"/>
        <end position="1109"/>
    </location>
</feature>
<feature type="compositionally biased region" description="Low complexity" evidence="1">
    <location>
        <begin position="430"/>
        <end position="443"/>
    </location>
</feature>